<dbReference type="GO" id="GO:0030026">
    <property type="term" value="P:intracellular manganese ion homeostasis"/>
    <property type="evidence" value="ECO:0007669"/>
    <property type="project" value="InterPro"/>
</dbReference>
<evidence type="ECO:0000256" key="1">
    <source>
        <dbReference type="ARBA" id="ARBA00004127"/>
    </source>
</evidence>
<accession>A0A2R7Y3T0</accession>
<dbReference type="GO" id="GO:0005384">
    <property type="term" value="F:manganese ion transmembrane transporter activity"/>
    <property type="evidence" value="ECO:0007669"/>
    <property type="project" value="InterPro"/>
</dbReference>
<dbReference type="InterPro" id="IPR009078">
    <property type="entry name" value="Ferritin-like_SF"/>
</dbReference>
<dbReference type="AlphaFoldDB" id="A0A2R7Y3T0"/>
<evidence type="ECO:0000256" key="2">
    <source>
        <dbReference type="ARBA" id="ARBA00022692"/>
    </source>
</evidence>
<evidence type="ECO:0000313" key="7">
    <source>
        <dbReference type="EMBL" id="PUA32174.1"/>
    </source>
</evidence>
<dbReference type="GO" id="GO:0046872">
    <property type="term" value="F:metal ion binding"/>
    <property type="evidence" value="ECO:0007669"/>
    <property type="project" value="InterPro"/>
</dbReference>
<comment type="subcellular location">
    <subcellularLocation>
        <location evidence="1">Endomembrane system</location>
        <topology evidence="1">Multi-pass membrane protein</topology>
    </subcellularLocation>
</comment>
<dbReference type="Gene3D" id="1.20.1260.10">
    <property type="match status" value="1"/>
</dbReference>
<organism evidence="7 8">
    <name type="scientific">Zestosphaera tikiterensis</name>
    <dbReference type="NCBI Taxonomy" id="1973259"/>
    <lineage>
        <taxon>Archaea</taxon>
        <taxon>Thermoproteota</taxon>
        <taxon>Thermoprotei</taxon>
        <taxon>Desulfurococcales</taxon>
        <taxon>Desulfurococcaceae</taxon>
        <taxon>Zestosphaera</taxon>
    </lineage>
</organism>
<sequence length="373" mass="40963">MTEYSSRIIRQAINSLINELEAVTVYAYLSKRVKQAELAEKLLKLAEMEGNHVRFWVDFLRRRGVDPTNFKVSKVKITFLKLIQKLLGISLTVKLLENDENKAVSTYSAMLNSTELTPEEKEGIKRILEDELIHEAELEVVEDRLANFIEHVRDIVLGMNDGLVEILSVSAGLAGAYVNPLYVAIGGSLVGVGGALSMGIGAYISVKSHREVKESLINRIRLNVALVPNVVVNRLVNRFKSKGYTDELVKRLADEIVTKPELLSEAVISEELGLKEEALEDPVRSGFYTGFSYLVGALIPLTPYFTSLPINVALATSFLLASAMLFLSGTLIAITSNLSIKKKALEMVLTGVASALITYLIGAVARLLLGIEV</sequence>
<proteinExistence type="predicted"/>
<evidence type="ECO:0000256" key="4">
    <source>
        <dbReference type="ARBA" id="ARBA00023136"/>
    </source>
</evidence>
<feature type="domain" description="Rubrerythrin diiron-binding" evidence="6">
    <location>
        <begin position="15"/>
        <end position="138"/>
    </location>
</feature>
<name>A0A2R7Y3T0_9CREN</name>
<dbReference type="Proteomes" id="UP000244093">
    <property type="component" value="Unassembled WGS sequence"/>
</dbReference>
<dbReference type="SUPFAM" id="SSF47240">
    <property type="entry name" value="Ferritin-like"/>
    <property type="match status" value="1"/>
</dbReference>
<dbReference type="PANTHER" id="PTHR31851">
    <property type="entry name" value="FE(2+)/MN(2+) TRANSPORTER PCL1"/>
    <property type="match status" value="1"/>
</dbReference>
<dbReference type="InterPro" id="IPR003251">
    <property type="entry name" value="Rr_diiron-bd_dom"/>
</dbReference>
<dbReference type="GO" id="GO:0012505">
    <property type="term" value="C:endomembrane system"/>
    <property type="evidence" value="ECO:0007669"/>
    <property type="project" value="UniProtKB-SubCell"/>
</dbReference>
<reference evidence="7 8" key="1">
    <citation type="journal article" date="2018" name="Syst. Appl. Microbiol.">
        <title>A new symbiotic nanoarchaeote (Candidatus Nanoclepta minutus) and its host (Zestosphaera tikiterensis gen. nov., sp. nov.) from a New Zealand hot spring.</title>
        <authorList>
            <person name="St John E."/>
            <person name="Liu Y."/>
            <person name="Podar M."/>
            <person name="Stott M.B."/>
            <person name="Meneghin J."/>
            <person name="Chen Z."/>
            <person name="Lagutin K."/>
            <person name="Mitchell K."/>
            <person name="Reysenbach A.L."/>
        </authorList>
    </citation>
    <scope>NUCLEOTIDE SEQUENCE [LARGE SCALE GENOMIC DNA]</scope>
    <source>
        <strain evidence="7">NZ3</strain>
    </source>
</reference>
<dbReference type="EMBL" id="NBVN01000004">
    <property type="protein sequence ID" value="PUA32174.1"/>
    <property type="molecule type" value="Genomic_DNA"/>
</dbReference>
<comment type="caution">
    <text evidence="7">The sequence shown here is derived from an EMBL/GenBank/DDBJ whole genome shotgun (WGS) entry which is preliminary data.</text>
</comment>
<dbReference type="InterPro" id="IPR012347">
    <property type="entry name" value="Ferritin-like"/>
</dbReference>
<dbReference type="CDD" id="cd01044">
    <property type="entry name" value="Ferritin_CCC1_N"/>
    <property type="match status" value="1"/>
</dbReference>
<dbReference type="Pfam" id="PF01988">
    <property type="entry name" value="VIT1"/>
    <property type="match status" value="1"/>
</dbReference>
<evidence type="ECO:0000256" key="5">
    <source>
        <dbReference type="SAM" id="Phobius"/>
    </source>
</evidence>
<evidence type="ECO:0000259" key="6">
    <source>
        <dbReference type="Pfam" id="PF02915"/>
    </source>
</evidence>
<feature type="transmembrane region" description="Helical" evidence="5">
    <location>
        <begin position="181"/>
        <end position="206"/>
    </location>
</feature>
<dbReference type="InterPro" id="IPR039376">
    <property type="entry name" value="Ferritin_CCC1_N"/>
</dbReference>
<evidence type="ECO:0000313" key="8">
    <source>
        <dbReference type="Proteomes" id="UP000244093"/>
    </source>
</evidence>
<evidence type="ECO:0000256" key="3">
    <source>
        <dbReference type="ARBA" id="ARBA00022989"/>
    </source>
</evidence>
<feature type="transmembrane region" description="Helical" evidence="5">
    <location>
        <begin position="285"/>
        <end position="306"/>
    </location>
</feature>
<keyword evidence="2 5" id="KW-0812">Transmembrane</keyword>
<feature type="transmembrane region" description="Helical" evidence="5">
    <location>
        <begin position="347"/>
        <end position="369"/>
    </location>
</feature>
<keyword evidence="4 5" id="KW-0472">Membrane</keyword>
<gene>
    <name evidence="7" type="ORF">B7O98_05745</name>
</gene>
<keyword evidence="3 5" id="KW-1133">Transmembrane helix</keyword>
<dbReference type="InterPro" id="IPR008217">
    <property type="entry name" value="Ccc1_fam"/>
</dbReference>
<dbReference type="Pfam" id="PF02915">
    <property type="entry name" value="Rubrerythrin"/>
    <property type="match status" value="1"/>
</dbReference>
<protein>
    <recommendedName>
        <fullName evidence="6">Rubrerythrin diiron-binding domain-containing protein</fullName>
    </recommendedName>
</protein>
<feature type="transmembrane region" description="Helical" evidence="5">
    <location>
        <begin position="312"/>
        <end position="335"/>
    </location>
</feature>
<dbReference type="GO" id="GO:0016491">
    <property type="term" value="F:oxidoreductase activity"/>
    <property type="evidence" value="ECO:0007669"/>
    <property type="project" value="InterPro"/>
</dbReference>